<sequence>MESEQASVCALHGRGIAPQRLIGRRLVKITASWFWYEGVQTTAPLEVWLTDECQQSIRITTGSDWCLIFEASEPHEGCDTGEFGRVEVREGGDATPFAGHIGERILATREGFEPFTGRISLDLTFPTGGVRCDSWAGDLRLQHAPQVPSA</sequence>
<reference evidence="1 2" key="1">
    <citation type="journal article" date="2019" name="Int. J. Syst. Evol. Microbiol.">
        <title>The Global Catalogue of Microorganisms (GCM) 10K type strain sequencing project: providing services to taxonomists for standard genome sequencing and annotation.</title>
        <authorList>
            <consortium name="The Broad Institute Genomics Platform"/>
            <consortium name="The Broad Institute Genome Sequencing Center for Infectious Disease"/>
            <person name="Wu L."/>
            <person name="Ma J."/>
        </authorList>
    </citation>
    <scope>NUCLEOTIDE SEQUENCE [LARGE SCALE GENOMIC DNA]</scope>
    <source>
        <strain evidence="1 2">JCM 16001</strain>
    </source>
</reference>
<organism evidence="1 2">
    <name type="scientific">Glycomyces endophyticus</name>
    <dbReference type="NCBI Taxonomy" id="480996"/>
    <lineage>
        <taxon>Bacteria</taxon>
        <taxon>Bacillati</taxon>
        <taxon>Actinomycetota</taxon>
        <taxon>Actinomycetes</taxon>
        <taxon>Glycomycetales</taxon>
        <taxon>Glycomycetaceae</taxon>
        <taxon>Glycomyces</taxon>
    </lineage>
</organism>
<accession>A0ABN2GVD5</accession>
<evidence type="ECO:0008006" key="3">
    <source>
        <dbReference type="Google" id="ProtNLM"/>
    </source>
</evidence>
<evidence type="ECO:0000313" key="1">
    <source>
        <dbReference type="EMBL" id="GAA1677443.1"/>
    </source>
</evidence>
<keyword evidence="2" id="KW-1185">Reference proteome</keyword>
<comment type="caution">
    <text evidence="1">The sequence shown here is derived from an EMBL/GenBank/DDBJ whole genome shotgun (WGS) entry which is preliminary data.</text>
</comment>
<dbReference type="Proteomes" id="UP001499851">
    <property type="component" value="Unassembled WGS sequence"/>
</dbReference>
<name>A0ABN2GVD5_9ACTN</name>
<evidence type="ECO:0000313" key="2">
    <source>
        <dbReference type="Proteomes" id="UP001499851"/>
    </source>
</evidence>
<protein>
    <recommendedName>
        <fullName evidence="3">DUF4178 domain-containing protein</fullName>
    </recommendedName>
</protein>
<proteinExistence type="predicted"/>
<dbReference type="EMBL" id="BAAAQF010000008">
    <property type="protein sequence ID" value="GAA1677443.1"/>
    <property type="molecule type" value="Genomic_DNA"/>
</dbReference>
<gene>
    <name evidence="1" type="ORF">GCM10009830_25510</name>
</gene>
<dbReference type="RefSeq" id="WP_344486881.1">
    <property type="nucleotide sequence ID" value="NZ_BAAAQF010000008.1"/>
</dbReference>